<dbReference type="Proteomes" id="UP001281761">
    <property type="component" value="Unassembled WGS sequence"/>
</dbReference>
<evidence type="ECO:0000256" key="2">
    <source>
        <dbReference type="SAM" id="Phobius"/>
    </source>
</evidence>
<keyword evidence="5" id="KW-1185">Reference proteome</keyword>
<dbReference type="PANTHER" id="PTHR16861:SF4">
    <property type="entry name" value="SH3 DOMAIN PROTEIN (AFU_ORTHOLOGUE AFUA_1G13610)"/>
    <property type="match status" value="1"/>
</dbReference>
<feature type="compositionally biased region" description="Polar residues" evidence="1">
    <location>
        <begin position="917"/>
        <end position="929"/>
    </location>
</feature>
<feature type="region of interest" description="Disordered" evidence="1">
    <location>
        <begin position="917"/>
        <end position="1008"/>
    </location>
</feature>
<dbReference type="EMBL" id="JARBJD010000319">
    <property type="protein sequence ID" value="KAK2944002.1"/>
    <property type="molecule type" value="Genomic_DNA"/>
</dbReference>
<proteinExistence type="predicted"/>
<dbReference type="Gene3D" id="1.10.510.10">
    <property type="entry name" value="Transferase(Phosphotransferase) domain 1"/>
    <property type="match status" value="1"/>
</dbReference>
<evidence type="ECO:0000256" key="1">
    <source>
        <dbReference type="SAM" id="MobiDB-lite"/>
    </source>
</evidence>
<feature type="compositionally biased region" description="Pro residues" evidence="1">
    <location>
        <begin position="442"/>
        <end position="472"/>
    </location>
</feature>
<evidence type="ECO:0000313" key="4">
    <source>
        <dbReference type="EMBL" id="KAK2944002.1"/>
    </source>
</evidence>
<feature type="compositionally biased region" description="Basic and acidic residues" evidence="1">
    <location>
        <begin position="930"/>
        <end position="943"/>
    </location>
</feature>
<gene>
    <name evidence="4" type="ORF">BLNAU_21091</name>
</gene>
<keyword evidence="2" id="KW-1133">Transmembrane helix</keyword>
<organism evidence="4 5">
    <name type="scientific">Blattamonas nauphoetae</name>
    <dbReference type="NCBI Taxonomy" id="2049346"/>
    <lineage>
        <taxon>Eukaryota</taxon>
        <taxon>Metamonada</taxon>
        <taxon>Preaxostyla</taxon>
        <taxon>Oxymonadida</taxon>
        <taxon>Blattamonas</taxon>
    </lineage>
</organism>
<feature type="domain" description="Protein kinase" evidence="3">
    <location>
        <begin position="770"/>
        <end position="1105"/>
    </location>
</feature>
<feature type="region of interest" description="Disordered" evidence="1">
    <location>
        <begin position="437"/>
        <end position="478"/>
    </location>
</feature>
<feature type="transmembrane region" description="Helical" evidence="2">
    <location>
        <begin position="732"/>
        <end position="756"/>
    </location>
</feature>
<feature type="compositionally biased region" description="Basic and acidic residues" evidence="1">
    <location>
        <begin position="950"/>
        <end position="959"/>
    </location>
</feature>
<dbReference type="SUPFAM" id="SSF56112">
    <property type="entry name" value="Protein kinase-like (PK-like)"/>
    <property type="match status" value="1"/>
</dbReference>
<evidence type="ECO:0000259" key="3">
    <source>
        <dbReference type="PROSITE" id="PS50011"/>
    </source>
</evidence>
<dbReference type="InterPro" id="IPR011009">
    <property type="entry name" value="Kinase-like_dom_sf"/>
</dbReference>
<protein>
    <recommendedName>
        <fullName evidence="3">Protein kinase domain-containing protein</fullName>
    </recommendedName>
</protein>
<accession>A0ABQ9WWY6</accession>
<name>A0ABQ9WWY6_9EUKA</name>
<feature type="transmembrane region" description="Helical" evidence="2">
    <location>
        <begin position="485"/>
        <end position="510"/>
    </location>
</feature>
<dbReference type="InterPro" id="IPR000719">
    <property type="entry name" value="Prot_kinase_dom"/>
</dbReference>
<dbReference type="PANTHER" id="PTHR16861">
    <property type="entry name" value="GLYCOPROTEIN 38"/>
    <property type="match status" value="1"/>
</dbReference>
<evidence type="ECO:0000313" key="5">
    <source>
        <dbReference type="Proteomes" id="UP001281761"/>
    </source>
</evidence>
<feature type="compositionally biased region" description="Basic and acidic residues" evidence="1">
    <location>
        <begin position="998"/>
        <end position="1008"/>
    </location>
</feature>
<keyword evidence="2" id="KW-0812">Transmembrane</keyword>
<keyword evidence="2" id="KW-0472">Membrane</keyword>
<dbReference type="PROSITE" id="PS50011">
    <property type="entry name" value="PROTEIN_KINASE_DOM"/>
    <property type="match status" value="1"/>
</dbReference>
<comment type="caution">
    <text evidence="4">The sequence shown here is derived from an EMBL/GenBank/DDBJ whole genome shotgun (WGS) entry which is preliminary data.</text>
</comment>
<sequence length="1106" mass="121027">MPNSRFLARCDGVRCCDASADRRGWIRRQRDECGHYELFCKSFQQSLVRVVNNVARIMFYSSVELGFDAIMPKPLAITSRTHPGEMSVLSSGRIVQSHAGTTTLDTILFSLPATSTRTELFLVTSGKLNVKSCSLSSVSGTIPFGVLNVTGGTVELLSLTPSAQTVSTLPFSFDGTTKTSLTSLSLTDTNTPSNELMKIVGAMQSSPIIIKNSEFSKTTATQQQILSTQNQSAPICSWSSGALSYATCTAIITSTRLAGLTNGGIVVIGATVTLAQCTFQQNGKTPTDADFPSLQRNIVCSGGGSVIVSSAAGGDGVDPDSHFWISEHDCTVTLPNPQSNTPYAAPTLSDAVYSANDTHLTAALTGTLLFPCGLKLSVFDMPEYLVDRKTVVSEIVEVSWTETEISIVLDRTDFPTLNEMLAWRAAVLRSSNQRWRRIPCSHPAPPPPPPADPTPDPPPTDPTDPPSPPVDPVDPKDPAEGGLKFPMWLIGMIVGALVAAVAVVVVVIVVRRNSQPKHSVVSHQDMLCLAQGFINMKGGSVSLVSSLFSDNSPNLQSFPSFRRNLICSDNGSIDVRSPRGGDGTTDSPSAWIVTDGCTMEGDGLKLMSPFFIPTLSNTSTSSFDKKKALFEIEIEGSTLIPCGLFLEVFEVTKDKKEGTLQRHSLNRNTTTSFSETSIKLTLPSSSLSSLKPELEWRGRLVFGEEQRTNTTFVIQPNRIEKLSQTLKDNMKWWLPLVIVVAVALLVLVLLIVVCVWRRKKNGRKEDKEPLMLTQEMEVEKYEEVEEDLNAPTAHVSSVRGLNGNTLNVGHWTENERSETRKIAEEKEEREIAFENRVCGLSCGEKSGNVEVVDKTETLYRRLHVSKLGVDQRWAQLSVARGLSRAMKMSHYSAILTELTSHSVVLSGERSMSLILKSDTTQPDPLTEQPTHQHEETRENRNGDDEPTDNSLHDTVDETVQKPTPSRPAQIVRPHPLRQSEVNRDDVRWQAPEEGEDREEGRKTNEGEVGKSIDRTKASVFRLGLVLWEIETGLVPFAEQDGVNAHRNMSIGILPPMEGIGEKMKELIEECLSVNPFERPSVDSIISRLSSMDGKASAQKAQHIALS</sequence>
<reference evidence="4 5" key="1">
    <citation type="journal article" date="2022" name="bioRxiv">
        <title>Genomics of Preaxostyla Flagellates Illuminates Evolutionary Transitions and the Path Towards Mitochondrial Loss.</title>
        <authorList>
            <person name="Novak L.V.F."/>
            <person name="Treitli S.C."/>
            <person name="Pyrih J."/>
            <person name="Halakuc P."/>
            <person name="Pipaliya S.V."/>
            <person name="Vacek V."/>
            <person name="Brzon O."/>
            <person name="Soukal P."/>
            <person name="Eme L."/>
            <person name="Dacks J.B."/>
            <person name="Karnkowska A."/>
            <person name="Elias M."/>
            <person name="Hampl V."/>
        </authorList>
    </citation>
    <scope>NUCLEOTIDE SEQUENCE [LARGE SCALE GENOMIC DNA]</scope>
    <source>
        <strain evidence="4">NAU3</strain>
        <tissue evidence="4">Gut</tissue>
    </source>
</reference>